<evidence type="ECO:0000313" key="8">
    <source>
        <dbReference type="Proteomes" id="UP000694408"/>
    </source>
</evidence>
<reference evidence="7" key="2">
    <citation type="submission" date="2025-09" db="UniProtKB">
        <authorList>
            <consortium name="Ensembl"/>
        </authorList>
    </citation>
    <scope>IDENTIFICATION</scope>
</reference>
<keyword evidence="4" id="KW-0833">Ubl conjugation pathway</keyword>
<evidence type="ECO:0000256" key="3">
    <source>
        <dbReference type="ARBA" id="ARBA00022670"/>
    </source>
</evidence>
<dbReference type="EC" id="3.4.19.12" evidence="2"/>
<proteinExistence type="predicted"/>
<dbReference type="GO" id="GO:0006508">
    <property type="term" value="P:proteolysis"/>
    <property type="evidence" value="ECO:0007669"/>
    <property type="project" value="UniProtKB-KW"/>
</dbReference>
<dbReference type="GO" id="GO:0004843">
    <property type="term" value="F:cysteine-type deubiquitinase activity"/>
    <property type="evidence" value="ECO:0007669"/>
    <property type="project" value="UniProtKB-EC"/>
</dbReference>
<dbReference type="GO" id="GO:0061578">
    <property type="term" value="F:K63-linked deubiquitinase activity"/>
    <property type="evidence" value="ECO:0007669"/>
    <property type="project" value="TreeGrafter"/>
</dbReference>
<reference evidence="7" key="1">
    <citation type="submission" date="2025-08" db="UniProtKB">
        <authorList>
            <consortium name="Ensembl"/>
        </authorList>
    </citation>
    <scope>IDENTIFICATION</scope>
</reference>
<dbReference type="GO" id="GO:0016579">
    <property type="term" value="P:protein deubiquitination"/>
    <property type="evidence" value="ECO:0007669"/>
    <property type="project" value="TreeGrafter"/>
</dbReference>
<dbReference type="SUPFAM" id="SSF54001">
    <property type="entry name" value="Cysteine proteinases"/>
    <property type="match status" value="1"/>
</dbReference>
<evidence type="ECO:0000256" key="4">
    <source>
        <dbReference type="ARBA" id="ARBA00022786"/>
    </source>
</evidence>
<feature type="domain" description="OTU" evidence="6">
    <location>
        <begin position="113"/>
        <end position="182"/>
    </location>
</feature>
<dbReference type="InterPro" id="IPR038765">
    <property type="entry name" value="Papain-like_cys_pep_sf"/>
</dbReference>
<dbReference type="Gene3D" id="3.90.70.80">
    <property type="match status" value="1"/>
</dbReference>
<evidence type="ECO:0000313" key="7">
    <source>
        <dbReference type="Ensembl" id="ENSJHYP00000002356.1"/>
    </source>
</evidence>
<dbReference type="Ensembl" id="ENSJHYT00000002937.1">
    <property type="protein sequence ID" value="ENSJHYP00000002356.1"/>
    <property type="gene ID" value="ENSJHYG00000001995.1"/>
</dbReference>
<keyword evidence="5" id="KW-0788">Thiol protease</keyword>
<comment type="catalytic activity">
    <reaction evidence="1">
        <text>Thiol-dependent hydrolysis of ester, thioester, amide, peptide and isopeptide bonds formed by the C-terminal Gly of ubiquitin (a 76-residue protein attached to proteins as an intracellular targeting signal).</text>
        <dbReference type="EC" id="3.4.19.12"/>
    </reaction>
</comment>
<keyword evidence="8" id="KW-1185">Reference proteome</keyword>
<dbReference type="Gene3D" id="3.40.50.2000">
    <property type="entry name" value="Glycogen Phosphorylase B"/>
    <property type="match status" value="1"/>
</dbReference>
<dbReference type="PROSITE" id="PS50802">
    <property type="entry name" value="OTU"/>
    <property type="match status" value="1"/>
</dbReference>
<evidence type="ECO:0000256" key="5">
    <source>
        <dbReference type="ARBA" id="ARBA00022807"/>
    </source>
</evidence>
<keyword evidence="3" id="KW-0645">Protease</keyword>
<dbReference type="AlphaFoldDB" id="A0A8C5ICN7"/>
<evidence type="ECO:0000259" key="6">
    <source>
        <dbReference type="PROSITE" id="PS50802"/>
    </source>
</evidence>
<dbReference type="InterPro" id="IPR050704">
    <property type="entry name" value="Peptidase_C85-like"/>
</dbReference>
<evidence type="ECO:0000256" key="1">
    <source>
        <dbReference type="ARBA" id="ARBA00000707"/>
    </source>
</evidence>
<evidence type="ECO:0000256" key="2">
    <source>
        <dbReference type="ARBA" id="ARBA00012759"/>
    </source>
</evidence>
<name>A0A8C5ICN7_JUNHY</name>
<dbReference type="Pfam" id="PF02338">
    <property type="entry name" value="OTU"/>
    <property type="match status" value="1"/>
</dbReference>
<dbReference type="InterPro" id="IPR003323">
    <property type="entry name" value="OTU_dom"/>
</dbReference>
<accession>A0A8C5ICN7</accession>
<keyword evidence="5" id="KW-0378">Hydrolase</keyword>
<dbReference type="PANTHER" id="PTHR12419:SF58">
    <property type="entry name" value="UBIQUITINYL HYDROLASE 1"/>
    <property type="match status" value="1"/>
</dbReference>
<organism evidence="7 8">
    <name type="scientific">Junco hyemalis</name>
    <name type="common">Dark-eyed junco</name>
    <dbReference type="NCBI Taxonomy" id="40217"/>
    <lineage>
        <taxon>Eukaryota</taxon>
        <taxon>Metazoa</taxon>
        <taxon>Chordata</taxon>
        <taxon>Craniata</taxon>
        <taxon>Vertebrata</taxon>
        <taxon>Euteleostomi</taxon>
        <taxon>Archelosauria</taxon>
        <taxon>Archosauria</taxon>
        <taxon>Dinosauria</taxon>
        <taxon>Saurischia</taxon>
        <taxon>Theropoda</taxon>
        <taxon>Coelurosauria</taxon>
        <taxon>Aves</taxon>
        <taxon>Neognathae</taxon>
        <taxon>Neoaves</taxon>
        <taxon>Telluraves</taxon>
        <taxon>Australaves</taxon>
        <taxon>Passeriformes</taxon>
        <taxon>Passerellidae</taxon>
        <taxon>Junco</taxon>
    </lineage>
</organism>
<dbReference type="PANTHER" id="PTHR12419">
    <property type="entry name" value="OTU DOMAIN CONTAINING PROTEIN"/>
    <property type="match status" value="1"/>
</dbReference>
<protein>
    <recommendedName>
        <fullName evidence="2">ubiquitinyl hydrolase 1</fullName>
        <ecNumber evidence="2">3.4.19.12</ecNumber>
    </recommendedName>
</protein>
<sequence length="182" mass="19733">MKSVFVTVGTTSFDELIATARSPPALQALQSRGYQRLVLQVGRGSLPQPSSSPAVARRLISGGRALGASRLARVSAPASAAPAGKMHKGSKKYFGQKSFSEVAMDEYLGSLGLYRKMTAKDASCLFRAVSEQLFSSQIHHAEVRKACVSYMRQHQSRFESVSTPSSVSELGACTHTCYRQWL</sequence>
<dbReference type="Proteomes" id="UP000694408">
    <property type="component" value="Unplaced"/>
</dbReference>